<evidence type="ECO:0000313" key="1">
    <source>
        <dbReference type="EMBL" id="RCW71747.1"/>
    </source>
</evidence>
<keyword evidence="2" id="KW-1185">Reference proteome</keyword>
<sequence length="60" mass="6754">MATLIPSLGSCKPRMTSGERRLAERLEQQLDEDYLLWYDVPIGPKQTHRTSSSCTRGVAC</sequence>
<dbReference type="AlphaFoldDB" id="A0A368XYZ1"/>
<proteinExistence type="predicted"/>
<comment type="caution">
    <text evidence="1">The sequence shown here is derived from an EMBL/GenBank/DDBJ whole genome shotgun (WGS) entry which is preliminary data.</text>
</comment>
<evidence type="ECO:0000313" key="2">
    <source>
        <dbReference type="Proteomes" id="UP000252884"/>
    </source>
</evidence>
<name>A0A368XYZ1_9BURK</name>
<organism evidence="1 2">
    <name type="scientific">Pseudorhodoferax soli</name>
    <dbReference type="NCBI Taxonomy" id="545864"/>
    <lineage>
        <taxon>Bacteria</taxon>
        <taxon>Pseudomonadati</taxon>
        <taxon>Pseudomonadota</taxon>
        <taxon>Betaproteobacteria</taxon>
        <taxon>Burkholderiales</taxon>
        <taxon>Comamonadaceae</taxon>
    </lineage>
</organism>
<gene>
    <name evidence="1" type="ORF">DES41_104567</name>
</gene>
<reference evidence="1 2" key="1">
    <citation type="submission" date="2018-07" db="EMBL/GenBank/DDBJ databases">
        <title>Genomic Encyclopedia of Type Strains, Phase IV (KMG-IV): sequencing the most valuable type-strain genomes for metagenomic binning, comparative biology and taxonomic classification.</title>
        <authorList>
            <person name="Goeker M."/>
        </authorList>
    </citation>
    <scope>NUCLEOTIDE SEQUENCE [LARGE SCALE GENOMIC DNA]</scope>
    <source>
        <strain evidence="1 2">DSM 21634</strain>
    </source>
</reference>
<dbReference type="EMBL" id="QPJK01000004">
    <property type="protein sequence ID" value="RCW71747.1"/>
    <property type="molecule type" value="Genomic_DNA"/>
</dbReference>
<accession>A0A368XYZ1</accession>
<dbReference type="Proteomes" id="UP000252884">
    <property type="component" value="Unassembled WGS sequence"/>
</dbReference>
<protein>
    <submittedName>
        <fullName evidence="1">Uncharacterized protein</fullName>
    </submittedName>
</protein>